<dbReference type="RefSeq" id="WP_025015078.1">
    <property type="nucleotide sequence ID" value="NZ_AZFU01000011.1"/>
</dbReference>
<feature type="transmembrane region" description="Helical" evidence="5">
    <location>
        <begin position="26"/>
        <end position="56"/>
    </location>
</feature>
<evidence type="ECO:0000256" key="3">
    <source>
        <dbReference type="ARBA" id="ARBA00022989"/>
    </source>
</evidence>
<evidence type="ECO:0000313" key="6">
    <source>
        <dbReference type="EMBL" id="KRM05453.1"/>
    </source>
</evidence>
<protein>
    <recommendedName>
        <fullName evidence="8">ABC transporter permease protein</fullName>
    </recommendedName>
</protein>
<evidence type="ECO:0000256" key="5">
    <source>
        <dbReference type="SAM" id="Phobius"/>
    </source>
</evidence>
<dbReference type="CDD" id="cd16914">
    <property type="entry name" value="EcfT"/>
    <property type="match status" value="1"/>
</dbReference>
<evidence type="ECO:0008006" key="8">
    <source>
        <dbReference type="Google" id="ProtNLM"/>
    </source>
</evidence>
<dbReference type="PANTHER" id="PTHR33514:SF1">
    <property type="entry name" value="ABC TRANSPORTER PERMEASE"/>
    <property type="match status" value="1"/>
</dbReference>
<comment type="subcellular location">
    <subcellularLocation>
        <location evidence="1">Membrane</location>
        <topology evidence="1">Multi-pass membrane protein</topology>
    </subcellularLocation>
</comment>
<feature type="transmembrane region" description="Helical" evidence="5">
    <location>
        <begin position="68"/>
        <end position="87"/>
    </location>
</feature>
<organism evidence="6 7">
    <name type="scientific">Lactobacillus kitasatonis DSM 16761 = JCM 1039</name>
    <dbReference type="NCBI Taxonomy" id="1423767"/>
    <lineage>
        <taxon>Bacteria</taxon>
        <taxon>Bacillati</taxon>
        <taxon>Bacillota</taxon>
        <taxon>Bacilli</taxon>
        <taxon>Lactobacillales</taxon>
        <taxon>Lactobacillaceae</taxon>
        <taxon>Lactobacillus</taxon>
    </lineage>
</organism>
<evidence type="ECO:0000256" key="1">
    <source>
        <dbReference type="ARBA" id="ARBA00004141"/>
    </source>
</evidence>
<evidence type="ECO:0000256" key="4">
    <source>
        <dbReference type="ARBA" id="ARBA00023136"/>
    </source>
</evidence>
<comment type="caution">
    <text evidence="6">The sequence shown here is derived from an EMBL/GenBank/DDBJ whole genome shotgun (WGS) entry which is preliminary data.</text>
</comment>
<sequence length="277" mass="31890">MHDESQILGYQPGSGFIYQLNATTKLVFMLLVSAACMITYDTRFLVAIGIFSIFLFKEANIKWRQISFIVKFIVAFMVLNLLFVYLFQPTYGENIYHSKSILIHAGYFTLTIQEVFYLFNLLLKYVCSIPIVLLFLLTTNPSQFAASLNRIGISYKISYAVALALRYIPDIQNSYWAISAAQQARGVELSKKAKLSKRIKGTLNIVMPLIFTSLDRIDTISTAMQLRRFGSKKKRTWYVAESFNENDFWIMGLAVVLVLVVVLLWWLDHGRFYNPFV</sequence>
<dbReference type="AlphaFoldDB" id="A0A0R1VJK8"/>
<gene>
    <name evidence="6" type="ORF">FC59_GL000151</name>
</gene>
<dbReference type="Proteomes" id="UP000051307">
    <property type="component" value="Unassembled WGS sequence"/>
</dbReference>
<proteinExistence type="predicted"/>
<keyword evidence="4 5" id="KW-0472">Membrane</keyword>
<dbReference type="PANTHER" id="PTHR33514">
    <property type="entry name" value="PROTEIN ABCI12, CHLOROPLASTIC"/>
    <property type="match status" value="1"/>
</dbReference>
<keyword evidence="3 5" id="KW-1133">Transmembrane helix</keyword>
<dbReference type="OrthoDB" id="8635523at2"/>
<dbReference type="eggNOG" id="COG0619">
    <property type="taxonomic scope" value="Bacteria"/>
</dbReference>
<name>A0A0R1VJK8_9LACO</name>
<keyword evidence="2 5" id="KW-0812">Transmembrane</keyword>
<dbReference type="GO" id="GO:0005886">
    <property type="term" value="C:plasma membrane"/>
    <property type="evidence" value="ECO:0007669"/>
    <property type="project" value="TreeGrafter"/>
</dbReference>
<accession>A0A0R1VJK8</accession>
<dbReference type="PATRIC" id="fig|1423767.3.peg.159"/>
<feature type="transmembrane region" description="Helical" evidence="5">
    <location>
        <begin position="248"/>
        <end position="267"/>
    </location>
</feature>
<dbReference type="Pfam" id="PF02361">
    <property type="entry name" value="CbiQ"/>
    <property type="match status" value="1"/>
</dbReference>
<dbReference type="EMBL" id="AZFU01000011">
    <property type="protein sequence ID" value="KRM05453.1"/>
    <property type="molecule type" value="Genomic_DNA"/>
</dbReference>
<evidence type="ECO:0000256" key="2">
    <source>
        <dbReference type="ARBA" id="ARBA00022692"/>
    </source>
</evidence>
<dbReference type="InterPro" id="IPR003339">
    <property type="entry name" value="ABC/ECF_trnsptr_transmembrane"/>
</dbReference>
<feature type="transmembrane region" description="Helical" evidence="5">
    <location>
        <begin position="115"/>
        <end position="137"/>
    </location>
</feature>
<reference evidence="6 7" key="1">
    <citation type="journal article" date="2015" name="Genome Announc.">
        <title>Expanding the biotechnology potential of lactobacilli through comparative genomics of 213 strains and associated genera.</title>
        <authorList>
            <person name="Sun Z."/>
            <person name="Harris H.M."/>
            <person name="McCann A."/>
            <person name="Guo C."/>
            <person name="Argimon S."/>
            <person name="Zhang W."/>
            <person name="Yang X."/>
            <person name="Jeffery I.B."/>
            <person name="Cooney J.C."/>
            <person name="Kagawa T.F."/>
            <person name="Liu W."/>
            <person name="Song Y."/>
            <person name="Salvetti E."/>
            <person name="Wrobel A."/>
            <person name="Rasinkangas P."/>
            <person name="Parkhill J."/>
            <person name="Rea M.C."/>
            <person name="O'Sullivan O."/>
            <person name="Ritari J."/>
            <person name="Douillard F.P."/>
            <person name="Paul Ross R."/>
            <person name="Yang R."/>
            <person name="Briner A.E."/>
            <person name="Felis G.E."/>
            <person name="de Vos W.M."/>
            <person name="Barrangou R."/>
            <person name="Klaenhammer T.R."/>
            <person name="Caufield P.W."/>
            <person name="Cui Y."/>
            <person name="Zhang H."/>
            <person name="O'Toole P.W."/>
        </authorList>
    </citation>
    <scope>NUCLEOTIDE SEQUENCE [LARGE SCALE GENOMIC DNA]</scope>
    <source>
        <strain evidence="6 7">DSM 16761</strain>
    </source>
</reference>
<evidence type="ECO:0000313" key="7">
    <source>
        <dbReference type="Proteomes" id="UP000051307"/>
    </source>
</evidence>